<reference evidence="3 4" key="1">
    <citation type="submission" date="2014-11" db="EMBL/GenBank/DDBJ databases">
        <title>Comparative genomic analysis of Cryptosporidium hominis reveals occurrence of genetic recombination in virulent subtypes.</title>
        <authorList>
            <person name="Guo Y."/>
            <person name="Tang K."/>
            <person name="Frace M."/>
            <person name="Li N."/>
            <person name="Roellig D.M."/>
            <person name="Sammons S."/>
            <person name="Knipe K."/>
            <person name="Rowe L."/>
            <person name="Feng Y."/>
            <person name="Xiao L."/>
        </authorList>
    </citation>
    <scope>NUCLEOTIDE SEQUENCE [LARGE SCALE GENOMIC DNA]</scope>
    <source>
        <strain evidence="3">30976</strain>
    </source>
</reference>
<accession>A0A0S4TC85</accession>
<reference evidence="3 4" key="3">
    <citation type="submission" date="2017-10" db="EMBL/GenBank/DDBJ databases">
        <title>Consistent, comparative and evidence-based genome annotation and re-annotation for the closely-related species, Cryptosporidium parvum, C. hominis and C. tyzzeri.</title>
        <authorList>
            <person name="Baptista R.P."/>
            <person name="Li Y."/>
            <person name="Sateriale A."/>
            <person name="Striepen B."/>
            <person name="Kissinger J.C."/>
        </authorList>
    </citation>
    <scope>NUCLEOTIDE SEQUENCE [LARGE SCALE GENOMIC DNA]</scope>
    <source>
        <strain evidence="3">30976</strain>
    </source>
</reference>
<dbReference type="EMBL" id="JTAI01000043">
    <property type="protein sequence ID" value="PPS93221.1"/>
    <property type="molecule type" value="Genomic_DNA"/>
</dbReference>
<dbReference type="OrthoDB" id="337532at2759"/>
<evidence type="ECO:0000313" key="4">
    <source>
        <dbReference type="Proteomes" id="UP001429100"/>
    </source>
</evidence>
<protein>
    <submittedName>
        <fullName evidence="2">Uncharacterized protein</fullName>
    </submittedName>
</protein>
<dbReference type="VEuPathDB" id="CryptoDB:CHUDEA2_4180"/>
<feature type="region of interest" description="Disordered" evidence="1">
    <location>
        <begin position="131"/>
        <end position="155"/>
    </location>
</feature>
<evidence type="ECO:0000313" key="3">
    <source>
        <dbReference type="EMBL" id="PPS93221.1"/>
    </source>
</evidence>
<dbReference type="VEuPathDB" id="CryptoDB:GY17_00003760"/>
<proteinExistence type="predicted"/>
<dbReference type="AlphaFoldDB" id="A0A0S4TC85"/>
<dbReference type="VEuPathDB" id="CryptoDB:Chro.20447"/>
<dbReference type="Proteomes" id="UP000199752">
    <property type="component" value="Chromosome 2"/>
</dbReference>
<dbReference type="Proteomes" id="UP001429100">
    <property type="component" value="Unassembled WGS sequence"/>
</dbReference>
<sequence length="155" mass="16268">MSDQNIPMPQYASMVAPPSVVLPQSDAAAPSTSILNCCSAPQSTDNGADPALSVNSTPQIGKVRFASTGTTIVTRNGVISFEEFLKKGAPVDQMLIPPFPQVSGIPMFEDGTPDIATIHSTCNVVNLSQTNQTNTIPHSDIGTETSLPQPEDSAR</sequence>
<evidence type="ECO:0000256" key="1">
    <source>
        <dbReference type="SAM" id="MobiDB-lite"/>
    </source>
</evidence>
<gene>
    <name evidence="2" type="ORF">CHUDEA2_4180</name>
    <name evidence="3" type="ORF">GY17_00003760</name>
</gene>
<reference evidence="2" key="2">
    <citation type="submission" date="2015-08" db="EMBL/GenBank/DDBJ databases">
        <authorList>
            <person name="Babu N.S."/>
            <person name="Beckwith C.J."/>
            <person name="Beseler K.G."/>
            <person name="Brison A."/>
            <person name="Carone J.V."/>
            <person name="Caskin T.P."/>
            <person name="Diamond M."/>
            <person name="Durham M.E."/>
            <person name="Foxe J.M."/>
            <person name="Go M."/>
            <person name="Henderson B.A."/>
            <person name="Jones I.B."/>
            <person name="McGettigan J.A."/>
            <person name="Micheletti S.J."/>
            <person name="Nasrallah M.E."/>
            <person name="Ortiz D."/>
            <person name="Piller C.R."/>
            <person name="Privatt S.R."/>
            <person name="Schneider S.L."/>
            <person name="Sharp S."/>
            <person name="Smith T.C."/>
            <person name="Stanton J.D."/>
            <person name="Ullery H.E."/>
            <person name="Wilson R.J."/>
            <person name="Serrano M.G."/>
            <person name="Buck G."/>
            <person name="Lee V."/>
            <person name="Wang Y."/>
            <person name="Carvalho R."/>
            <person name="Voegtly L."/>
            <person name="Shi R."/>
            <person name="Duckworth R."/>
            <person name="Johnson A."/>
            <person name="Loviza R."/>
            <person name="Walstead R."/>
            <person name="Shah Z."/>
            <person name="Kiflezghi M."/>
            <person name="Wade K."/>
            <person name="Ball S.L."/>
            <person name="Bradley K.W."/>
            <person name="Asai D.J."/>
            <person name="Bowman C.A."/>
            <person name="Russell D.A."/>
            <person name="Pope W.H."/>
            <person name="Jacobs-Sera D."/>
            <person name="Hendrix R.W."/>
            <person name="Hatfull G.F."/>
        </authorList>
    </citation>
    <scope>NUCLEOTIDE SEQUENCE [LARGE SCALE GENOMIC DNA]</scope>
</reference>
<name>A0A0S4TC85_CRYHO</name>
<organism evidence="2">
    <name type="scientific">Cryptosporidium hominis</name>
    <dbReference type="NCBI Taxonomy" id="237895"/>
    <lineage>
        <taxon>Eukaryota</taxon>
        <taxon>Sar</taxon>
        <taxon>Alveolata</taxon>
        <taxon>Apicomplexa</taxon>
        <taxon>Conoidasida</taxon>
        <taxon>Coccidia</taxon>
        <taxon>Eucoccidiorida</taxon>
        <taxon>Eimeriorina</taxon>
        <taxon>Cryptosporidiidae</taxon>
        <taxon>Cryptosporidium</taxon>
    </lineage>
</organism>
<dbReference type="VEuPathDB" id="CryptoDB:ChTU502y2012_378g0030"/>
<feature type="compositionally biased region" description="Polar residues" evidence="1">
    <location>
        <begin position="131"/>
        <end position="148"/>
    </location>
</feature>
<evidence type="ECO:0000313" key="2">
    <source>
        <dbReference type="EMBL" id="CUV04794.1"/>
    </source>
</evidence>
<dbReference type="EMBL" id="LN877948">
    <property type="protein sequence ID" value="CUV04794.1"/>
    <property type="molecule type" value="Genomic_DNA"/>
</dbReference>
<keyword evidence="4" id="KW-1185">Reference proteome</keyword>